<feature type="compositionally biased region" description="Polar residues" evidence="3">
    <location>
        <begin position="366"/>
        <end position="377"/>
    </location>
</feature>
<feature type="compositionally biased region" description="Low complexity" evidence="3">
    <location>
        <begin position="378"/>
        <end position="397"/>
    </location>
</feature>
<dbReference type="AlphaFoldDB" id="A0A8S1K5K7"/>
<accession>A0A8S1K5K7</accession>
<dbReference type="EMBL" id="CAJJDN010000005">
    <property type="protein sequence ID" value="CAD8050638.1"/>
    <property type="molecule type" value="Genomic_DNA"/>
</dbReference>
<dbReference type="Proteomes" id="UP000692954">
    <property type="component" value="Unassembled WGS sequence"/>
</dbReference>
<organism evidence="4 5">
    <name type="scientific">Paramecium sonneborni</name>
    <dbReference type="NCBI Taxonomy" id="65129"/>
    <lineage>
        <taxon>Eukaryota</taxon>
        <taxon>Sar</taxon>
        <taxon>Alveolata</taxon>
        <taxon>Ciliophora</taxon>
        <taxon>Intramacronucleata</taxon>
        <taxon>Oligohymenophorea</taxon>
        <taxon>Peniculida</taxon>
        <taxon>Parameciidae</taxon>
        <taxon>Paramecium</taxon>
    </lineage>
</organism>
<keyword evidence="2" id="KW-0677">Repeat</keyword>
<evidence type="ECO:0000256" key="3">
    <source>
        <dbReference type="SAM" id="MobiDB-lite"/>
    </source>
</evidence>
<protein>
    <recommendedName>
        <fullName evidence="6">Kelch motif family protein</fullName>
    </recommendedName>
</protein>
<feature type="region of interest" description="Disordered" evidence="3">
    <location>
        <begin position="320"/>
        <end position="397"/>
    </location>
</feature>
<evidence type="ECO:0000256" key="1">
    <source>
        <dbReference type="ARBA" id="ARBA00022441"/>
    </source>
</evidence>
<evidence type="ECO:0000313" key="5">
    <source>
        <dbReference type="Proteomes" id="UP000692954"/>
    </source>
</evidence>
<feature type="region of interest" description="Disordered" evidence="3">
    <location>
        <begin position="1"/>
        <end position="24"/>
    </location>
</feature>
<evidence type="ECO:0000313" key="4">
    <source>
        <dbReference type="EMBL" id="CAD8050638.1"/>
    </source>
</evidence>
<reference evidence="4" key="1">
    <citation type="submission" date="2021-01" db="EMBL/GenBank/DDBJ databases">
        <authorList>
            <consortium name="Genoscope - CEA"/>
            <person name="William W."/>
        </authorList>
    </citation>
    <scope>NUCLEOTIDE SEQUENCE</scope>
</reference>
<keyword evidence="5" id="KW-1185">Reference proteome</keyword>
<keyword evidence="1" id="KW-0880">Kelch repeat</keyword>
<evidence type="ECO:0000256" key="2">
    <source>
        <dbReference type="ARBA" id="ARBA00022737"/>
    </source>
</evidence>
<proteinExistence type="predicted"/>
<dbReference type="PANTHER" id="PTHR46647:SF1">
    <property type="entry name" value="RAB9 EFFECTOR PROTEIN WITH KELCH MOTIFS"/>
    <property type="match status" value="1"/>
</dbReference>
<name>A0A8S1K5K7_9CILI</name>
<evidence type="ECO:0008006" key="6">
    <source>
        <dbReference type="Google" id="ProtNLM"/>
    </source>
</evidence>
<comment type="caution">
    <text evidence="4">The sequence shown here is derived from an EMBL/GenBank/DDBJ whole genome shotgun (WGS) entry which is preliminary data.</text>
</comment>
<dbReference type="InterPro" id="IPR052124">
    <property type="entry name" value="Rab9_kelch_effector"/>
</dbReference>
<sequence length="528" mass="61067">MYSNRSQQQRRNDSINLGPVSPTESQVQEIQNKYIPLMTKAIQEQQDPKWQECKIQGKNLTPRSNCAITIHSNFLYLYGGYQYSQGILQDFYKLNMTAESFKWQNIKCEFEPGPRCCHSLSAYKNNLYLFGGQIADSICTNEIFVHDVNHQIWKKLEINDSYPQPLDNYCSTVYNDQLILFGGFYSADICKHSNDLYSYSFTLNHWIKLNKSKGRQPTPRDGSSIAIHNSNLYMFGGKNGDLRYNDLWSFDLSIQEWNLIHINNLYNIPMTRSGHSLIVYQNQLILFGGIHDITWELDDLYTFQINQQEWKLINQDTSRKKELELPSPTKSNQSPQKKRKSVQLPQIIRPLSLRKSPCSSPKKVRPSSQSQYSNHSKNQNLPQNQNQNQKNNNSSINNSFNYVQERKQQEKLKQKAAMLKLFEVEINKRASFQDDCNVTEKLKTSIILIGNPKQDLKLTKGTLTEFGQQIISKFLLPLQNGQNTINGKKPCARDGHSVVVLDNHMILFGGDRHTMAFNDLYLLNLLLI</sequence>
<gene>
    <name evidence="4" type="ORF">PSON_ATCC_30995.1.T0050118</name>
</gene>
<dbReference type="PANTHER" id="PTHR46647">
    <property type="entry name" value="RAB9 EFFECTOR PROTEIN WITH KELCH MOTIFS"/>
    <property type="match status" value="1"/>
</dbReference>
<dbReference type="Pfam" id="PF24681">
    <property type="entry name" value="Kelch_KLHDC2_KLHL20_DRC7"/>
    <property type="match status" value="1"/>
</dbReference>
<dbReference type="OrthoDB" id="286745at2759"/>